<evidence type="ECO:0000256" key="3">
    <source>
        <dbReference type="ARBA" id="ARBA00023235"/>
    </source>
</evidence>
<dbReference type="Pfam" id="PF00842">
    <property type="entry name" value="Ala_racemase_C"/>
    <property type="match status" value="1"/>
</dbReference>
<dbReference type="OrthoDB" id="9813814at2"/>
<comment type="cofactor">
    <cofactor evidence="1 4 5">
        <name>pyridoxal 5'-phosphate</name>
        <dbReference type="ChEBI" id="CHEBI:597326"/>
    </cofactor>
</comment>
<keyword evidence="2 4" id="KW-0663">Pyridoxal phosphate</keyword>
<feature type="modified residue" description="N6-(pyridoxal phosphate)lysine" evidence="4 5">
    <location>
        <position position="36"/>
    </location>
</feature>
<evidence type="ECO:0000259" key="7">
    <source>
        <dbReference type="SMART" id="SM01005"/>
    </source>
</evidence>
<dbReference type="InterPro" id="IPR029066">
    <property type="entry name" value="PLP-binding_barrel"/>
</dbReference>
<feature type="active site" description="Proton acceptor; specific for D-alanine" evidence="4">
    <location>
        <position position="36"/>
    </location>
</feature>
<dbReference type="RefSeq" id="WP_076348484.1">
    <property type="nucleotide sequence ID" value="NZ_FTOO01000011.1"/>
</dbReference>
<accession>A0A1N7P4V5</accession>
<evidence type="ECO:0000313" key="8">
    <source>
        <dbReference type="EMBL" id="SIT05459.1"/>
    </source>
</evidence>
<dbReference type="InterPro" id="IPR000821">
    <property type="entry name" value="Ala_racemase"/>
</dbReference>
<feature type="active site" description="Proton acceptor; specific for L-alanine" evidence="4">
    <location>
        <position position="260"/>
    </location>
</feature>
<feature type="domain" description="Alanine racemase C-terminal" evidence="7">
    <location>
        <begin position="239"/>
        <end position="399"/>
    </location>
</feature>
<dbReference type="AlphaFoldDB" id="A0A1N7P4V5"/>
<dbReference type="InterPro" id="IPR001608">
    <property type="entry name" value="Ala_racemase_N"/>
</dbReference>
<dbReference type="InterPro" id="IPR009006">
    <property type="entry name" value="Ala_racemase/Decarboxylase_C"/>
</dbReference>
<dbReference type="PANTHER" id="PTHR30511">
    <property type="entry name" value="ALANINE RACEMASE"/>
    <property type="match status" value="1"/>
</dbReference>
<name>A0A1N7P4V5_9BACL</name>
<dbReference type="EMBL" id="FTOO01000011">
    <property type="protein sequence ID" value="SIT05459.1"/>
    <property type="molecule type" value="Genomic_DNA"/>
</dbReference>
<evidence type="ECO:0000313" key="9">
    <source>
        <dbReference type="Proteomes" id="UP000186156"/>
    </source>
</evidence>
<dbReference type="InterPro" id="IPR011079">
    <property type="entry name" value="Ala_racemase_C"/>
</dbReference>
<evidence type="ECO:0000256" key="6">
    <source>
        <dbReference type="PIRSR" id="PIRSR600821-52"/>
    </source>
</evidence>
<dbReference type="HAMAP" id="MF_01201">
    <property type="entry name" value="Ala_racemase"/>
    <property type="match status" value="1"/>
</dbReference>
<dbReference type="UniPathway" id="UPA00042">
    <property type="reaction ID" value="UER00497"/>
</dbReference>
<dbReference type="GO" id="GO:0008784">
    <property type="term" value="F:alanine racemase activity"/>
    <property type="evidence" value="ECO:0007669"/>
    <property type="project" value="UniProtKB-UniRule"/>
</dbReference>
<dbReference type="SMART" id="SM01005">
    <property type="entry name" value="Ala_racemase_C"/>
    <property type="match status" value="1"/>
</dbReference>
<dbReference type="GO" id="GO:0030632">
    <property type="term" value="P:D-alanine biosynthetic process"/>
    <property type="evidence" value="ECO:0007669"/>
    <property type="project" value="UniProtKB-UniRule"/>
</dbReference>
<dbReference type="Gene3D" id="3.20.20.10">
    <property type="entry name" value="Alanine racemase"/>
    <property type="match status" value="1"/>
</dbReference>
<keyword evidence="9" id="KW-1185">Reference proteome</keyword>
<dbReference type="FunFam" id="3.20.20.10:FF:000002">
    <property type="entry name" value="Alanine racemase"/>
    <property type="match status" value="1"/>
</dbReference>
<gene>
    <name evidence="8" type="ORF">SAMN05421799_11151</name>
</gene>
<dbReference type="NCBIfam" id="TIGR00492">
    <property type="entry name" value="alr"/>
    <property type="match status" value="1"/>
</dbReference>
<dbReference type="GO" id="GO:0030170">
    <property type="term" value="F:pyridoxal phosphate binding"/>
    <property type="evidence" value="ECO:0007669"/>
    <property type="project" value="UniProtKB-UniRule"/>
</dbReference>
<comment type="catalytic activity">
    <reaction evidence="4">
        <text>L-alanine = D-alanine</text>
        <dbReference type="Rhea" id="RHEA:20249"/>
        <dbReference type="ChEBI" id="CHEBI:57416"/>
        <dbReference type="ChEBI" id="CHEBI:57972"/>
        <dbReference type="EC" id="5.1.1.1"/>
    </reaction>
</comment>
<evidence type="ECO:0000256" key="5">
    <source>
        <dbReference type="PIRSR" id="PIRSR600821-50"/>
    </source>
</evidence>
<reference evidence="9" key="1">
    <citation type="submission" date="2017-01" db="EMBL/GenBank/DDBJ databases">
        <authorList>
            <person name="Varghese N."/>
            <person name="Submissions S."/>
        </authorList>
    </citation>
    <scope>NUCLEOTIDE SEQUENCE [LARGE SCALE GENOMIC DNA]</scope>
    <source>
        <strain evidence="9">DSM 16176</strain>
    </source>
</reference>
<feature type="binding site" evidence="4 6">
    <location>
        <position position="130"/>
    </location>
    <ligand>
        <name>substrate</name>
    </ligand>
</feature>
<dbReference type="PROSITE" id="PS00395">
    <property type="entry name" value="ALANINE_RACEMASE"/>
    <property type="match status" value="1"/>
</dbReference>
<comment type="similarity">
    <text evidence="4">Belongs to the alanine racemase family.</text>
</comment>
<comment type="pathway">
    <text evidence="4">Amino-acid biosynthesis; D-alanine biosynthesis; D-alanine from L-alanine: step 1/1.</text>
</comment>
<dbReference type="SUPFAM" id="SSF51419">
    <property type="entry name" value="PLP-binding barrel"/>
    <property type="match status" value="1"/>
</dbReference>
<dbReference type="PRINTS" id="PR00992">
    <property type="entry name" value="ALARACEMASE"/>
</dbReference>
<dbReference type="Pfam" id="PF01168">
    <property type="entry name" value="Ala_racemase_N"/>
    <property type="match status" value="1"/>
</dbReference>
<comment type="function">
    <text evidence="4">Catalyzes the interconversion of L-alanine and D-alanine. May also act on other amino acids.</text>
</comment>
<keyword evidence="3 4" id="KW-0413">Isomerase</keyword>
<evidence type="ECO:0000256" key="4">
    <source>
        <dbReference type="HAMAP-Rule" id="MF_01201"/>
    </source>
</evidence>
<sequence length="400" mass="43483">MYRPLFAVIDLAHLSHNIQVLKRKLRPGATLMVAVKADAYGHGVRPVVSRLAREGVRDVAVASLEEALEIRAFDRDVNILVLGALTSDACVAAAEAGVEIALTHLSPIGEIPRLPKRLRVHLPLDTGMNRLGVKRVEEAVALARAVAQREDMELAGVGTHLAAADAVHPSHAAAQIERLAAFVQALEEAGIRPPRIHAGNSAALLRDPAWHFDMVRVGIAAYGYSPDPAVLPSPWLRPVMSLYAGVLRVAEARPGETVGYGATFEVARPMAVATVAGGYADGVPRHLSNAGEVLMRGELRPVVGRVCMDQLMVDVTDLDVRAGDVVTLFGYEAPDAWRDGWWGRIPAGERMARVQESYRIASNQGERRVLSLDRLAERAQTIPYEILCRVHRRVPRIVCD</sequence>
<dbReference type="InterPro" id="IPR020622">
    <property type="entry name" value="Ala_racemase_pyridoxalP-BS"/>
</dbReference>
<dbReference type="CDD" id="cd00430">
    <property type="entry name" value="PLPDE_III_AR"/>
    <property type="match status" value="1"/>
</dbReference>
<dbReference type="STRING" id="252246.SAMN05421799_11151"/>
<organism evidence="8 9">
    <name type="scientific">Alicyclobacillus vulcanalis</name>
    <dbReference type="NCBI Taxonomy" id="252246"/>
    <lineage>
        <taxon>Bacteria</taxon>
        <taxon>Bacillati</taxon>
        <taxon>Bacillota</taxon>
        <taxon>Bacilli</taxon>
        <taxon>Bacillales</taxon>
        <taxon>Alicyclobacillaceae</taxon>
        <taxon>Alicyclobacillus</taxon>
    </lineage>
</organism>
<evidence type="ECO:0000256" key="2">
    <source>
        <dbReference type="ARBA" id="ARBA00022898"/>
    </source>
</evidence>
<dbReference type="GO" id="GO:0005829">
    <property type="term" value="C:cytosol"/>
    <property type="evidence" value="ECO:0007669"/>
    <property type="project" value="TreeGrafter"/>
</dbReference>
<feature type="binding site" evidence="4 6">
    <location>
        <position position="308"/>
    </location>
    <ligand>
        <name>substrate</name>
    </ligand>
</feature>
<evidence type="ECO:0000256" key="1">
    <source>
        <dbReference type="ARBA" id="ARBA00001933"/>
    </source>
</evidence>
<dbReference type="Gene3D" id="2.40.37.10">
    <property type="entry name" value="Lyase, Ornithine Decarboxylase, Chain A, domain 1"/>
    <property type="match status" value="1"/>
</dbReference>
<dbReference type="SUPFAM" id="SSF50621">
    <property type="entry name" value="Alanine racemase C-terminal domain-like"/>
    <property type="match status" value="2"/>
</dbReference>
<dbReference type="EC" id="5.1.1.1" evidence="4"/>
<protein>
    <recommendedName>
        <fullName evidence="4">Alanine racemase</fullName>
        <ecNumber evidence="4">5.1.1.1</ecNumber>
    </recommendedName>
</protein>
<dbReference type="PANTHER" id="PTHR30511:SF0">
    <property type="entry name" value="ALANINE RACEMASE, CATABOLIC-RELATED"/>
    <property type="match status" value="1"/>
</dbReference>
<dbReference type="Proteomes" id="UP000186156">
    <property type="component" value="Unassembled WGS sequence"/>
</dbReference>
<proteinExistence type="inferred from homology"/>